<comment type="caution">
    <text evidence="2">The sequence shown here is derived from an EMBL/GenBank/DDBJ whole genome shotgun (WGS) entry which is preliminary data.</text>
</comment>
<dbReference type="Proteomes" id="UP000007115">
    <property type="component" value="Unassembled WGS sequence"/>
</dbReference>
<keyword evidence="1" id="KW-0472">Membrane</keyword>
<keyword evidence="1" id="KW-0812">Transmembrane</keyword>
<dbReference type="GeneID" id="25791172"/>
<dbReference type="RefSeq" id="XP_013952375.1">
    <property type="nucleotide sequence ID" value="XM_014096900.1"/>
</dbReference>
<proteinExistence type="predicted"/>
<gene>
    <name evidence="2" type="ORF">TRIVIDRAFT_216756</name>
</gene>
<sequence length="111" mass="11548">MPSSIPRATILAFGITSFASGMASLISPSLMIESLNLPAGAIPAVKGNALAAIAMGIYYTLASYQNNTAFFMATVPMRLLTATVFWAQDWKAASIWEGAGAVLTAAALFLS</sequence>
<accession>G9N5Y7</accession>
<dbReference type="eggNOG" id="ENOG502SYE2">
    <property type="taxonomic scope" value="Eukaryota"/>
</dbReference>
<dbReference type="VEuPathDB" id="FungiDB:TRIVIDRAFT_216756"/>
<dbReference type="AlphaFoldDB" id="G9N5Y7"/>
<evidence type="ECO:0000313" key="3">
    <source>
        <dbReference type="Proteomes" id="UP000007115"/>
    </source>
</evidence>
<dbReference type="OrthoDB" id="10042947at2759"/>
<protein>
    <submittedName>
        <fullName evidence="2">Uncharacterized protein</fullName>
    </submittedName>
</protein>
<dbReference type="EMBL" id="ABDF02000087">
    <property type="protein sequence ID" value="EHK18178.1"/>
    <property type="molecule type" value="Genomic_DNA"/>
</dbReference>
<organism evidence="2 3">
    <name type="scientific">Hypocrea virens (strain Gv29-8 / FGSC 10586)</name>
    <name type="common">Gliocladium virens</name>
    <name type="synonym">Trichoderma virens</name>
    <dbReference type="NCBI Taxonomy" id="413071"/>
    <lineage>
        <taxon>Eukaryota</taxon>
        <taxon>Fungi</taxon>
        <taxon>Dikarya</taxon>
        <taxon>Ascomycota</taxon>
        <taxon>Pezizomycotina</taxon>
        <taxon>Sordariomycetes</taxon>
        <taxon>Hypocreomycetidae</taxon>
        <taxon>Hypocreales</taxon>
        <taxon>Hypocreaceae</taxon>
        <taxon>Trichoderma</taxon>
    </lineage>
</organism>
<feature type="transmembrane region" description="Helical" evidence="1">
    <location>
        <begin position="41"/>
        <end position="61"/>
    </location>
</feature>
<dbReference type="HOGENOM" id="CLU_1992168_0_0_1"/>
<dbReference type="OMA" id="EWRAFYR"/>
<reference evidence="2 3" key="1">
    <citation type="journal article" date="2011" name="Genome Biol.">
        <title>Comparative genome sequence analysis underscores mycoparasitism as the ancestral life style of Trichoderma.</title>
        <authorList>
            <person name="Kubicek C.P."/>
            <person name="Herrera-Estrella A."/>
            <person name="Seidl-Seiboth V."/>
            <person name="Martinez D.A."/>
            <person name="Druzhinina I.S."/>
            <person name="Thon M."/>
            <person name="Zeilinger S."/>
            <person name="Casas-Flores S."/>
            <person name="Horwitz B.A."/>
            <person name="Mukherjee P.K."/>
            <person name="Mukherjee M."/>
            <person name="Kredics L."/>
            <person name="Alcaraz L.D."/>
            <person name="Aerts A."/>
            <person name="Antal Z."/>
            <person name="Atanasova L."/>
            <person name="Cervantes-Badillo M.G."/>
            <person name="Challacombe J."/>
            <person name="Chertkov O."/>
            <person name="McCluskey K."/>
            <person name="Coulpier F."/>
            <person name="Deshpande N."/>
            <person name="von Doehren H."/>
            <person name="Ebbole D.J."/>
            <person name="Esquivel-Naranjo E.U."/>
            <person name="Fekete E."/>
            <person name="Flipphi M."/>
            <person name="Glaser F."/>
            <person name="Gomez-Rodriguez E.Y."/>
            <person name="Gruber S."/>
            <person name="Han C."/>
            <person name="Henrissat B."/>
            <person name="Hermosa R."/>
            <person name="Hernandez-Onate M."/>
            <person name="Karaffa L."/>
            <person name="Kosti I."/>
            <person name="Le Crom S."/>
            <person name="Lindquist E."/>
            <person name="Lucas S."/>
            <person name="Luebeck M."/>
            <person name="Luebeck P.S."/>
            <person name="Margeot A."/>
            <person name="Metz B."/>
            <person name="Misra M."/>
            <person name="Nevalainen H."/>
            <person name="Omann M."/>
            <person name="Packer N."/>
            <person name="Perrone G."/>
            <person name="Uresti-Rivera E.E."/>
            <person name="Salamov A."/>
            <person name="Schmoll M."/>
            <person name="Seiboth B."/>
            <person name="Shapiro H."/>
            <person name="Sukno S."/>
            <person name="Tamayo-Ramos J.A."/>
            <person name="Tisch D."/>
            <person name="Wiest A."/>
            <person name="Wilkinson H.H."/>
            <person name="Zhang M."/>
            <person name="Coutinho P.M."/>
            <person name="Kenerley C.M."/>
            <person name="Monte E."/>
            <person name="Baker S.E."/>
            <person name="Grigoriev I.V."/>
        </authorList>
    </citation>
    <scope>NUCLEOTIDE SEQUENCE [LARGE SCALE GENOMIC DNA]</scope>
    <source>
        <strain evidence="3">Gv29-8 / FGSC 10586</strain>
    </source>
</reference>
<keyword evidence="3" id="KW-1185">Reference proteome</keyword>
<name>G9N5Y7_HYPVG</name>
<evidence type="ECO:0000256" key="1">
    <source>
        <dbReference type="SAM" id="Phobius"/>
    </source>
</evidence>
<evidence type="ECO:0000313" key="2">
    <source>
        <dbReference type="EMBL" id="EHK18178.1"/>
    </source>
</evidence>
<keyword evidence="1" id="KW-1133">Transmembrane helix</keyword>
<dbReference type="InParanoid" id="G9N5Y7"/>